<proteinExistence type="inferred from homology"/>
<feature type="domain" description="Periplasmic binding protein" evidence="5">
    <location>
        <begin position="62"/>
        <end position="318"/>
    </location>
</feature>
<evidence type="ECO:0000313" key="7">
    <source>
        <dbReference type="Proteomes" id="UP000577707"/>
    </source>
</evidence>
<evidence type="ECO:0000256" key="1">
    <source>
        <dbReference type="ARBA" id="ARBA00004196"/>
    </source>
</evidence>
<dbReference type="AlphaFoldDB" id="A0A7W5A5Q6"/>
<organism evidence="6 7">
    <name type="scientific">Nocardioides albus</name>
    <dbReference type="NCBI Taxonomy" id="1841"/>
    <lineage>
        <taxon>Bacteria</taxon>
        <taxon>Bacillati</taxon>
        <taxon>Actinomycetota</taxon>
        <taxon>Actinomycetes</taxon>
        <taxon>Propionibacteriales</taxon>
        <taxon>Nocardioidaceae</taxon>
        <taxon>Nocardioides</taxon>
    </lineage>
</organism>
<evidence type="ECO:0000256" key="2">
    <source>
        <dbReference type="ARBA" id="ARBA00007639"/>
    </source>
</evidence>
<evidence type="ECO:0000256" key="3">
    <source>
        <dbReference type="ARBA" id="ARBA00022729"/>
    </source>
</evidence>
<feature type="chain" id="PRO_5039525672" evidence="4">
    <location>
        <begin position="30"/>
        <end position="354"/>
    </location>
</feature>
<dbReference type="PANTHER" id="PTHR46847">
    <property type="entry name" value="D-ALLOSE-BINDING PERIPLASMIC PROTEIN-RELATED"/>
    <property type="match status" value="1"/>
</dbReference>
<dbReference type="PROSITE" id="PS51257">
    <property type="entry name" value="PROKAR_LIPOPROTEIN"/>
    <property type="match status" value="1"/>
</dbReference>
<sequence>MNLKSPARRPLARRVGTGLVAGLAVLALSACISNTPEKSENVGGTSNAKAGSNDEKGDTVVIGFSAPAADHGWMGAISEQAKTAADSYEDVELRLAEGTNEVGLQISQVETFINDKVDAIVLLPFDGAALTPVALKAMEAGIPVINVDREFNDPNAARVTVLGDNYGMGVSAGEYVCEQAGGKTGAVVAEIAGIDSLPLTQDRSKGFKDALSECGLDVDNRVAADFTVEGGEKAASNLLQAAPKIDFLWNHDDDQGVGVLAAINNAGRDEFTMVGGAGSANAMREIESDKGVLKATVIYPSTQAADGIKLARLLAQDKAMSDLVEVTVPRTIQLDAPVVTKDNVEEFLPTAFES</sequence>
<dbReference type="Pfam" id="PF13407">
    <property type="entry name" value="Peripla_BP_4"/>
    <property type="match status" value="1"/>
</dbReference>
<comment type="similarity">
    <text evidence="2">Belongs to the bacterial solute-binding protein 2 family.</text>
</comment>
<dbReference type="Gene3D" id="3.40.50.2300">
    <property type="match status" value="2"/>
</dbReference>
<dbReference type="RefSeq" id="WP_183546460.1">
    <property type="nucleotide sequence ID" value="NZ_BMQT01000006.1"/>
</dbReference>
<protein>
    <submittedName>
        <fullName evidence="6">Ribose transport system substrate-binding protein</fullName>
    </submittedName>
</protein>
<keyword evidence="3 4" id="KW-0732">Signal</keyword>
<reference evidence="6 7" key="1">
    <citation type="submission" date="2020-08" db="EMBL/GenBank/DDBJ databases">
        <title>Genomic Encyclopedia of Type Strains, Phase III (KMG-III): the genomes of soil and plant-associated and newly described type strains.</title>
        <authorList>
            <person name="Whitman W."/>
        </authorList>
    </citation>
    <scope>NUCLEOTIDE SEQUENCE [LARGE SCALE GENOMIC DNA]</scope>
    <source>
        <strain evidence="6 7">CECT 3302</strain>
    </source>
</reference>
<dbReference type="Proteomes" id="UP000577707">
    <property type="component" value="Unassembled WGS sequence"/>
</dbReference>
<dbReference type="InterPro" id="IPR025997">
    <property type="entry name" value="SBP_2_dom"/>
</dbReference>
<name>A0A7W5A5Q6_9ACTN</name>
<evidence type="ECO:0000313" key="6">
    <source>
        <dbReference type="EMBL" id="MBB3090051.1"/>
    </source>
</evidence>
<dbReference type="GO" id="GO:0030313">
    <property type="term" value="C:cell envelope"/>
    <property type="evidence" value="ECO:0007669"/>
    <property type="project" value="UniProtKB-SubCell"/>
</dbReference>
<dbReference type="EMBL" id="JACHXG010000006">
    <property type="protein sequence ID" value="MBB3090051.1"/>
    <property type="molecule type" value="Genomic_DNA"/>
</dbReference>
<comment type="subcellular location">
    <subcellularLocation>
        <location evidence="1">Cell envelope</location>
    </subcellularLocation>
</comment>
<evidence type="ECO:0000256" key="4">
    <source>
        <dbReference type="SAM" id="SignalP"/>
    </source>
</evidence>
<keyword evidence="7" id="KW-1185">Reference proteome</keyword>
<dbReference type="GO" id="GO:0030246">
    <property type="term" value="F:carbohydrate binding"/>
    <property type="evidence" value="ECO:0007669"/>
    <property type="project" value="UniProtKB-ARBA"/>
</dbReference>
<evidence type="ECO:0000259" key="5">
    <source>
        <dbReference type="Pfam" id="PF13407"/>
    </source>
</evidence>
<comment type="caution">
    <text evidence="6">The sequence shown here is derived from an EMBL/GenBank/DDBJ whole genome shotgun (WGS) entry which is preliminary data.</text>
</comment>
<feature type="signal peptide" evidence="4">
    <location>
        <begin position="1"/>
        <end position="29"/>
    </location>
</feature>
<dbReference type="PANTHER" id="PTHR46847:SF1">
    <property type="entry name" value="D-ALLOSE-BINDING PERIPLASMIC PROTEIN-RELATED"/>
    <property type="match status" value="1"/>
</dbReference>
<accession>A0A7W5A5Q6</accession>
<dbReference type="InterPro" id="IPR028082">
    <property type="entry name" value="Peripla_BP_I"/>
</dbReference>
<gene>
    <name evidence="6" type="ORF">FHS12_003003</name>
</gene>
<dbReference type="SUPFAM" id="SSF53822">
    <property type="entry name" value="Periplasmic binding protein-like I"/>
    <property type="match status" value="1"/>
</dbReference>